<gene>
    <name evidence="2" type="ORF">CWS20_00855</name>
</gene>
<sequence>MSEDKKQEQLYFVFDVSGRKIHEFTGDHVIVHRNSIDAYQEKLKREEERELDQRGDYIQFVLEPNKALKDLTIHQRRYLMELMPYVQYGDNPLRMVDENGEIHRITNKHLSDIWSIHSVDVTKLMNKFVEKGFFKKIKDPDDSRKANYISTGLYFGKGNLYQPSQYTTKLFQNKLKEVIQEIKKIEKRKSRRKNTDRKQTAALGMIHAVLPFFHYQTYYLVKNPNENICRGDESVLEALQRNPKALKHISKAELCRLSNVTDNRTIDYYFKVLMEAGAIMLQHTKGKTRYKIHPDLMFRRDGNGIDPYTEFVREEFRQHD</sequence>
<name>A0A2N0ZN17_9BACI</name>
<reference evidence="2 3" key="1">
    <citation type="journal article" date="2010" name="Int. J. Syst. Evol. Microbiol.">
        <title>Bacillus horneckiae sp. nov., isolated from a spacecraft-assembly clean room.</title>
        <authorList>
            <person name="Vaishampayan P."/>
            <person name="Probst A."/>
            <person name="Krishnamurthi S."/>
            <person name="Ghosh S."/>
            <person name="Osman S."/>
            <person name="McDowall A."/>
            <person name="Ruckmani A."/>
            <person name="Mayilraj S."/>
            <person name="Venkateswaran K."/>
        </authorList>
    </citation>
    <scope>NUCLEOTIDE SEQUENCE [LARGE SCALE GENOMIC DNA]</scope>
    <source>
        <strain evidence="3">1PO1SC</strain>
    </source>
</reference>
<evidence type="ECO:0000313" key="3">
    <source>
        <dbReference type="Proteomes" id="UP000233343"/>
    </source>
</evidence>
<evidence type="ECO:0000256" key="1">
    <source>
        <dbReference type="SAM" id="Coils"/>
    </source>
</evidence>
<proteinExistence type="predicted"/>
<dbReference type="EMBL" id="PISD01000003">
    <property type="protein sequence ID" value="PKG30876.1"/>
    <property type="molecule type" value="Genomic_DNA"/>
</dbReference>
<evidence type="ECO:0000313" key="2">
    <source>
        <dbReference type="EMBL" id="PKG30876.1"/>
    </source>
</evidence>
<keyword evidence="3" id="KW-1185">Reference proteome</keyword>
<accession>A0A2N0ZN17</accession>
<keyword evidence="1" id="KW-0175">Coiled coil</keyword>
<dbReference type="RefSeq" id="WP_101226186.1">
    <property type="nucleotide sequence ID" value="NZ_JARSFA010000064.1"/>
</dbReference>
<organism evidence="2 3">
    <name type="scientific">Cytobacillus horneckiae</name>
    <dbReference type="NCBI Taxonomy" id="549687"/>
    <lineage>
        <taxon>Bacteria</taxon>
        <taxon>Bacillati</taxon>
        <taxon>Bacillota</taxon>
        <taxon>Bacilli</taxon>
        <taxon>Bacillales</taxon>
        <taxon>Bacillaceae</taxon>
        <taxon>Cytobacillus</taxon>
    </lineage>
</organism>
<feature type="coiled-coil region" evidence="1">
    <location>
        <begin position="168"/>
        <end position="195"/>
    </location>
</feature>
<protein>
    <submittedName>
        <fullName evidence="2">Uncharacterized protein</fullName>
    </submittedName>
</protein>
<dbReference type="AlphaFoldDB" id="A0A2N0ZN17"/>
<comment type="caution">
    <text evidence="2">The sequence shown here is derived from an EMBL/GenBank/DDBJ whole genome shotgun (WGS) entry which is preliminary data.</text>
</comment>
<dbReference type="Proteomes" id="UP000233343">
    <property type="component" value="Unassembled WGS sequence"/>
</dbReference>